<evidence type="ECO:0000256" key="4">
    <source>
        <dbReference type="SAM" id="MobiDB-lite"/>
    </source>
</evidence>
<evidence type="ECO:0000313" key="6">
    <source>
        <dbReference type="EMBL" id="CAL5224224.1"/>
    </source>
</evidence>
<evidence type="ECO:0000256" key="1">
    <source>
        <dbReference type="ARBA" id="ARBA00009283"/>
    </source>
</evidence>
<feature type="region of interest" description="Disordered" evidence="4">
    <location>
        <begin position="327"/>
        <end position="392"/>
    </location>
</feature>
<comment type="caution">
    <text evidence="6">The sequence shown here is derived from an EMBL/GenBank/DDBJ whole genome shotgun (WGS) entry which is preliminary data.</text>
</comment>
<dbReference type="Gene3D" id="3.30.420.40">
    <property type="match status" value="1"/>
</dbReference>
<dbReference type="InterPro" id="IPR000407">
    <property type="entry name" value="GDA1_CD39_NTPase"/>
</dbReference>
<keyword evidence="2 3" id="KW-0378">Hydrolase</keyword>
<keyword evidence="5" id="KW-0812">Transmembrane</keyword>
<organism evidence="6 7">
    <name type="scientific">Coccomyxa viridis</name>
    <dbReference type="NCBI Taxonomy" id="1274662"/>
    <lineage>
        <taxon>Eukaryota</taxon>
        <taxon>Viridiplantae</taxon>
        <taxon>Chlorophyta</taxon>
        <taxon>core chlorophytes</taxon>
        <taxon>Trebouxiophyceae</taxon>
        <taxon>Trebouxiophyceae incertae sedis</taxon>
        <taxon>Coccomyxaceae</taxon>
        <taxon>Coccomyxa</taxon>
    </lineage>
</organism>
<proteinExistence type="inferred from homology"/>
<keyword evidence="5" id="KW-0472">Membrane</keyword>
<dbReference type="Gene3D" id="3.30.420.150">
    <property type="entry name" value="Exopolyphosphatase. Domain 2"/>
    <property type="match status" value="2"/>
</dbReference>
<feature type="region of interest" description="Disordered" evidence="4">
    <location>
        <begin position="1"/>
        <end position="20"/>
    </location>
</feature>
<reference evidence="6 7" key="1">
    <citation type="submission" date="2024-06" db="EMBL/GenBank/DDBJ databases">
        <authorList>
            <person name="Kraege A."/>
            <person name="Thomma B."/>
        </authorList>
    </citation>
    <scope>NUCLEOTIDE SEQUENCE [LARGE SCALE GENOMIC DNA]</scope>
</reference>
<keyword evidence="5" id="KW-1133">Transmembrane helix</keyword>
<feature type="compositionally biased region" description="Polar residues" evidence="4">
    <location>
        <begin position="1"/>
        <end position="10"/>
    </location>
</feature>
<accession>A0ABP1FYZ4</accession>
<dbReference type="PANTHER" id="PTHR11782">
    <property type="entry name" value="ADENOSINE/GUANOSINE DIPHOSPHATASE"/>
    <property type="match status" value="1"/>
</dbReference>
<dbReference type="Pfam" id="PF01150">
    <property type="entry name" value="GDA1_CD39"/>
    <property type="match status" value="2"/>
</dbReference>
<name>A0ABP1FYZ4_9CHLO</name>
<evidence type="ECO:0000256" key="5">
    <source>
        <dbReference type="SAM" id="Phobius"/>
    </source>
</evidence>
<comment type="similarity">
    <text evidence="1 3">Belongs to the GDA1/CD39 NTPase family.</text>
</comment>
<dbReference type="PANTHER" id="PTHR11782:SF125">
    <property type="entry name" value="APYRASE 7-RELATED"/>
    <property type="match status" value="1"/>
</dbReference>
<feature type="region of interest" description="Disordered" evidence="4">
    <location>
        <begin position="420"/>
        <end position="444"/>
    </location>
</feature>
<protein>
    <submittedName>
        <fullName evidence="6">G6873 protein</fullName>
    </submittedName>
</protein>
<evidence type="ECO:0000256" key="3">
    <source>
        <dbReference type="RuleBase" id="RU003833"/>
    </source>
</evidence>
<feature type="compositionally biased region" description="Low complexity" evidence="4">
    <location>
        <begin position="425"/>
        <end position="435"/>
    </location>
</feature>
<dbReference type="Proteomes" id="UP001497392">
    <property type="component" value="Unassembled WGS sequence"/>
</dbReference>
<gene>
    <name evidence="6" type="primary">g6873</name>
    <name evidence="6" type="ORF">VP750_LOCUS5883</name>
</gene>
<feature type="transmembrane region" description="Helical" evidence="5">
    <location>
        <begin position="658"/>
        <end position="676"/>
    </location>
</feature>
<evidence type="ECO:0000313" key="7">
    <source>
        <dbReference type="Proteomes" id="UP001497392"/>
    </source>
</evidence>
<dbReference type="EMBL" id="CAXHTA020000010">
    <property type="protein sequence ID" value="CAL5224224.1"/>
    <property type="molecule type" value="Genomic_DNA"/>
</dbReference>
<keyword evidence="7" id="KW-1185">Reference proteome</keyword>
<dbReference type="PROSITE" id="PS01238">
    <property type="entry name" value="GDA1_CD39_NTPASE"/>
    <property type="match status" value="1"/>
</dbReference>
<sequence>MLSRLRSQVGPSWRSGEGHGGPSKILSVVTVLTLLVTAAVCTVLLWKPGPEYVLVIDGGSSGTRIYAYKWRDNGLKLPTVTAVDIHVAKHKIPRRAAGDKRAYERLETEPGLDKFVADPEGLYRRALGPLLEWAEAVVPGRQWERTPIFLFGTAGLRKLPKEAQHSLLIDLRDALEQCNFRFEPAYANIISGEDEGMFGWIAVNYLKGYLAPSALPAPVVVQGKPAASRGEAASEESATAAGNAVDMGLKTVGTLDLGGSSLEVTFLPTSTPRQPATANVTIMGVQYPLFTHAHYGYGLNDAFDRSVALLIESNEVALTPDSLRQGQTRQQWLQQHSHSKQQAPDQVYTPHNPDVMRNLQPSKADRAGSQEAPMSLGSSSRGLKHESEDSRGLVLRTGEPQKAGSRQLQATQEAFLSPQWEGHRAQAGNAAHAANTHSVPEPDEGSEAISALDLIRGSAVVAERHLRAELPVVAHPCLHNGYARPYRRMLADGELPKPATIELVGRPDYEACAALAERTLNSSDCGAAHCVLGAPQPATSGDFIALAGFFVVYHFFGLPSTASLADLEREGRRHCALDWEPLNAARGAEIHMDQYCFRVPYIMSLLQEGLSIAEEKLQVGNGREGWTLGAALAEGGRVGIGRPILEQGAWDLAVLGRYFALAALVLCLLALVVVLLRKDAGLQLPLRHRTHSIERAPDDLLSPKSMVEQAQTATSLETPVQNPFSAFSSASSLPLRGLNGGHQPSFAPATR</sequence>
<evidence type="ECO:0000256" key="2">
    <source>
        <dbReference type="ARBA" id="ARBA00022801"/>
    </source>
</evidence>